<dbReference type="EMBL" id="SNWH01000005">
    <property type="protein sequence ID" value="TDO10514.1"/>
    <property type="molecule type" value="Genomic_DNA"/>
</dbReference>
<evidence type="ECO:0000313" key="2">
    <source>
        <dbReference type="EMBL" id="TDO10514.1"/>
    </source>
</evidence>
<organism evidence="2 3">
    <name type="scientific">Halomonas ventosae</name>
    <dbReference type="NCBI Taxonomy" id="229007"/>
    <lineage>
        <taxon>Bacteria</taxon>
        <taxon>Pseudomonadati</taxon>
        <taxon>Pseudomonadota</taxon>
        <taxon>Gammaproteobacteria</taxon>
        <taxon>Oceanospirillales</taxon>
        <taxon>Halomonadaceae</taxon>
        <taxon>Halomonas</taxon>
    </lineage>
</organism>
<proteinExistence type="predicted"/>
<feature type="domain" description="DUF5615" evidence="1">
    <location>
        <begin position="2"/>
        <end position="52"/>
    </location>
</feature>
<name>A0A4R6HPE6_9GAMM</name>
<dbReference type="Pfam" id="PF18480">
    <property type="entry name" value="DUF5615"/>
    <property type="match status" value="1"/>
</dbReference>
<accession>A0A4R6HPE6</accession>
<sequence>MLTKDRDFPDLLERYGPPPRVIWITMGNTTNVRMRDVLQRLLPAALELLSQGEPLVELSDRP</sequence>
<dbReference type="Proteomes" id="UP000295150">
    <property type="component" value="Unassembled WGS sequence"/>
</dbReference>
<reference evidence="2 3" key="1">
    <citation type="submission" date="2019-03" db="EMBL/GenBank/DDBJ databases">
        <title>Freshwater and sediment microbial communities from various areas in North America, analyzing microbe dynamics in response to fracking.</title>
        <authorList>
            <person name="Lamendella R."/>
        </authorList>
    </citation>
    <scope>NUCLEOTIDE SEQUENCE [LARGE SCALE GENOMIC DNA]</scope>
    <source>
        <strain evidence="2 3">1_TX</strain>
    </source>
</reference>
<gene>
    <name evidence="2" type="ORF">DFO68_10539</name>
</gene>
<evidence type="ECO:0000313" key="3">
    <source>
        <dbReference type="Proteomes" id="UP000295150"/>
    </source>
</evidence>
<protein>
    <recommendedName>
        <fullName evidence="1">DUF5615 domain-containing protein</fullName>
    </recommendedName>
</protein>
<comment type="caution">
    <text evidence="2">The sequence shown here is derived from an EMBL/GenBank/DDBJ whole genome shotgun (WGS) entry which is preliminary data.</text>
</comment>
<dbReference type="AlphaFoldDB" id="A0A4R6HPE6"/>
<dbReference type="InterPro" id="IPR041049">
    <property type="entry name" value="DUF5615"/>
</dbReference>
<keyword evidence="3" id="KW-1185">Reference proteome</keyword>
<evidence type="ECO:0000259" key="1">
    <source>
        <dbReference type="Pfam" id="PF18480"/>
    </source>
</evidence>